<evidence type="ECO:0000313" key="12">
    <source>
        <dbReference type="EMBL" id="WEW56429.1"/>
    </source>
</evidence>
<name>A0AAF0IJ37_9EURO</name>
<evidence type="ECO:0000256" key="1">
    <source>
        <dbReference type="ARBA" id="ARBA00004141"/>
    </source>
</evidence>
<dbReference type="AlphaFoldDB" id="A0AAF0IJ37"/>
<feature type="compositionally biased region" description="Polar residues" evidence="10">
    <location>
        <begin position="386"/>
        <end position="398"/>
    </location>
</feature>
<feature type="region of interest" description="Disordered" evidence="10">
    <location>
        <begin position="376"/>
        <end position="455"/>
    </location>
</feature>
<sequence length="455" mass="50801">MSDVQLLLERSPEGVALSATALLSLLFCIPPLVWHSRNKNFPAVCLTVWVIIANVYNFVNPFIWPTDDIPSWWNGHGYCDIQAKLITGAGVGLAGPLACIFRSLAKVLDTDRATLMPSKGEKRRTLAFDITFCVIIPIFVMSIHYIIQENRYFIYAIVGCMPSYVSSWPSTIVGYMWPPLILTVAAVYAGLVVYRLIKYKREFNYIVSTSSTTTKSRFVRLLTLALVLLLGSYPVQMYVLYFNVTAFQPWKPFSWSEVHGPEWQKIDKYPMNGKVFFDRWIQVTAGFLLFAFFGFGRDATLMYRSFLLKLGLGRCFPGLEHPHIMGSGEGSSGSKSGSFGSRAKMIFGKKSQGTATTSNTSQSEKWNSMTIKTMTSSERRSSSFSLNQPISYPSQIRTASPGARRTSPLSEPELLDAGNVLHTSPPTYSQGQNPNSIGVQRSFSIEHGRRGDDIV</sequence>
<evidence type="ECO:0000256" key="9">
    <source>
        <dbReference type="ARBA" id="ARBA00023224"/>
    </source>
</evidence>
<dbReference type="GO" id="GO:0004932">
    <property type="term" value="F:mating-type factor pheromone receptor activity"/>
    <property type="evidence" value="ECO:0007669"/>
    <property type="project" value="InterPro"/>
</dbReference>
<feature type="compositionally biased region" description="Polar residues" evidence="10">
    <location>
        <begin position="421"/>
        <end position="443"/>
    </location>
</feature>
<keyword evidence="3" id="KW-0589">Pheromone response</keyword>
<evidence type="ECO:0000256" key="3">
    <source>
        <dbReference type="ARBA" id="ARBA00022507"/>
    </source>
</evidence>
<reference evidence="12" key="1">
    <citation type="submission" date="2023-03" db="EMBL/GenBank/DDBJ databases">
        <title>Emydomyces testavorans Genome Sequence.</title>
        <authorList>
            <person name="Hoyer L."/>
        </authorList>
    </citation>
    <scope>NUCLEOTIDE SEQUENCE</scope>
    <source>
        <strain evidence="12">16-2883</strain>
    </source>
</reference>
<gene>
    <name evidence="12" type="primary">STE3</name>
    <name evidence="12" type="ORF">PRK78_001872</name>
</gene>
<feature type="transmembrane region" description="Helical" evidence="11">
    <location>
        <begin position="41"/>
        <end position="63"/>
    </location>
</feature>
<evidence type="ECO:0000256" key="4">
    <source>
        <dbReference type="ARBA" id="ARBA00022692"/>
    </source>
</evidence>
<keyword evidence="6" id="KW-0297">G-protein coupled receptor</keyword>
<dbReference type="Pfam" id="PF02076">
    <property type="entry name" value="STE3"/>
    <property type="match status" value="1"/>
</dbReference>
<evidence type="ECO:0000256" key="11">
    <source>
        <dbReference type="SAM" id="Phobius"/>
    </source>
</evidence>
<dbReference type="CDD" id="cd14966">
    <property type="entry name" value="7tmD_STE3"/>
    <property type="match status" value="1"/>
</dbReference>
<dbReference type="EMBL" id="CP120627">
    <property type="protein sequence ID" value="WEW56429.1"/>
    <property type="molecule type" value="Genomic_DNA"/>
</dbReference>
<feature type="transmembrane region" description="Helical" evidence="11">
    <location>
        <begin position="126"/>
        <end position="147"/>
    </location>
</feature>
<accession>A0AAF0IJ37</accession>
<keyword evidence="5 11" id="KW-1133">Transmembrane helix</keyword>
<dbReference type="PANTHER" id="PTHR28097">
    <property type="entry name" value="PHEROMONE A FACTOR RECEPTOR"/>
    <property type="match status" value="1"/>
</dbReference>
<organism evidence="12 13">
    <name type="scientific">Emydomyces testavorans</name>
    <dbReference type="NCBI Taxonomy" id="2070801"/>
    <lineage>
        <taxon>Eukaryota</taxon>
        <taxon>Fungi</taxon>
        <taxon>Dikarya</taxon>
        <taxon>Ascomycota</taxon>
        <taxon>Pezizomycotina</taxon>
        <taxon>Eurotiomycetes</taxon>
        <taxon>Eurotiomycetidae</taxon>
        <taxon>Onygenales</taxon>
        <taxon>Nannizziopsiaceae</taxon>
        <taxon>Emydomyces</taxon>
    </lineage>
</organism>
<evidence type="ECO:0000256" key="2">
    <source>
        <dbReference type="ARBA" id="ARBA00011085"/>
    </source>
</evidence>
<proteinExistence type="inferred from homology"/>
<comment type="subcellular location">
    <subcellularLocation>
        <location evidence="1">Membrane</location>
        <topology evidence="1">Multi-pass membrane protein</topology>
    </subcellularLocation>
</comment>
<keyword evidence="4 11" id="KW-0812">Transmembrane</keyword>
<evidence type="ECO:0000313" key="13">
    <source>
        <dbReference type="Proteomes" id="UP001219355"/>
    </source>
</evidence>
<keyword evidence="13" id="KW-1185">Reference proteome</keyword>
<feature type="compositionally biased region" description="Basic and acidic residues" evidence="10">
    <location>
        <begin position="444"/>
        <end position="455"/>
    </location>
</feature>
<feature type="transmembrane region" description="Helical" evidence="11">
    <location>
        <begin position="15"/>
        <end position="34"/>
    </location>
</feature>
<dbReference type="PANTHER" id="PTHR28097:SF1">
    <property type="entry name" value="PHEROMONE A FACTOR RECEPTOR"/>
    <property type="match status" value="1"/>
</dbReference>
<feature type="transmembrane region" description="Helical" evidence="11">
    <location>
        <begin position="279"/>
        <end position="296"/>
    </location>
</feature>
<dbReference type="Proteomes" id="UP001219355">
    <property type="component" value="Chromosome 1"/>
</dbReference>
<dbReference type="GO" id="GO:0005886">
    <property type="term" value="C:plasma membrane"/>
    <property type="evidence" value="ECO:0007669"/>
    <property type="project" value="TreeGrafter"/>
</dbReference>
<evidence type="ECO:0000256" key="7">
    <source>
        <dbReference type="ARBA" id="ARBA00023136"/>
    </source>
</evidence>
<feature type="transmembrane region" description="Helical" evidence="11">
    <location>
        <begin position="218"/>
        <end position="241"/>
    </location>
</feature>
<feature type="transmembrane region" description="Helical" evidence="11">
    <location>
        <begin position="83"/>
        <end position="105"/>
    </location>
</feature>
<comment type="similarity">
    <text evidence="2">Belongs to the G-protein coupled receptor 4 family.</text>
</comment>
<dbReference type="InterPro" id="IPR001499">
    <property type="entry name" value="GPCR_STE3"/>
</dbReference>
<dbReference type="GO" id="GO:0000750">
    <property type="term" value="P:pheromone-dependent signal transduction involved in conjugation with cellular fusion"/>
    <property type="evidence" value="ECO:0007669"/>
    <property type="project" value="TreeGrafter"/>
</dbReference>
<feature type="transmembrane region" description="Helical" evidence="11">
    <location>
        <begin position="175"/>
        <end position="197"/>
    </location>
</feature>
<evidence type="ECO:0000256" key="5">
    <source>
        <dbReference type="ARBA" id="ARBA00022989"/>
    </source>
</evidence>
<evidence type="ECO:0000256" key="10">
    <source>
        <dbReference type="SAM" id="MobiDB-lite"/>
    </source>
</evidence>
<evidence type="ECO:0000256" key="6">
    <source>
        <dbReference type="ARBA" id="ARBA00023040"/>
    </source>
</evidence>
<keyword evidence="9" id="KW-0807">Transducer</keyword>
<evidence type="ECO:0000256" key="8">
    <source>
        <dbReference type="ARBA" id="ARBA00023170"/>
    </source>
</evidence>
<keyword evidence="8 12" id="KW-0675">Receptor</keyword>
<dbReference type="PRINTS" id="PR00899">
    <property type="entry name" value="GPCRSTE3"/>
</dbReference>
<keyword evidence="7 11" id="KW-0472">Membrane</keyword>
<protein>
    <submittedName>
        <fullName evidence="12">A-factor receptor</fullName>
    </submittedName>
</protein>